<name>A0AAF0IR79_9BASI</name>
<feature type="domain" description="3-beta hydroxysteroid dehydrogenase/isomerase" evidence="4">
    <location>
        <begin position="13"/>
        <end position="240"/>
    </location>
</feature>
<dbReference type="InterPro" id="IPR036291">
    <property type="entry name" value="NAD(P)-bd_dom_sf"/>
</dbReference>
<dbReference type="GO" id="GO:0000252">
    <property type="term" value="F:3-beta-hydroxysteroid dehydrogenase [NAD(P)+]/C4-decarboxylase activity"/>
    <property type="evidence" value="ECO:0007669"/>
    <property type="project" value="UniProtKB-EC"/>
</dbReference>
<comment type="similarity">
    <text evidence="1">Belongs to the 3-beta-HSD family.</text>
</comment>
<dbReference type="InterPro" id="IPR050177">
    <property type="entry name" value="Lipid_A_modif_metabolic_enz"/>
</dbReference>
<accession>A0AAF0IR79</accession>
<keyword evidence="3" id="KW-1133">Transmembrane helix</keyword>
<evidence type="ECO:0000313" key="5">
    <source>
        <dbReference type="EMBL" id="WFD02162.1"/>
    </source>
</evidence>
<evidence type="ECO:0000256" key="2">
    <source>
        <dbReference type="ARBA" id="ARBA00023002"/>
    </source>
</evidence>
<protein>
    <submittedName>
        <fullName evidence="5">3beta-hydroxysteroid-4alpha-carboxylate 3-dehydrogenas(Decarboxylating)</fullName>
        <ecNumber evidence="5">1.1.1.170</ecNumber>
    </submittedName>
</protein>
<evidence type="ECO:0000259" key="4">
    <source>
        <dbReference type="Pfam" id="PF01073"/>
    </source>
</evidence>
<proteinExistence type="inferred from homology"/>
<feature type="transmembrane region" description="Helical" evidence="3">
    <location>
        <begin position="387"/>
        <end position="409"/>
    </location>
</feature>
<keyword evidence="2 5" id="KW-0560">Oxidoreductase</keyword>
<gene>
    <name evidence="5" type="primary">ERG26</name>
    <name evidence="5" type="ORF">MOBT1_000843</name>
</gene>
<dbReference type="Gene3D" id="3.40.50.720">
    <property type="entry name" value="NAD(P)-binding Rossmann-like Domain"/>
    <property type="match status" value="2"/>
</dbReference>
<reference evidence="5" key="1">
    <citation type="submission" date="2023-03" db="EMBL/GenBank/DDBJ databases">
        <title>Mating type loci evolution in Malassezia.</title>
        <authorList>
            <person name="Coelho M.A."/>
        </authorList>
    </citation>
    <scope>NUCLEOTIDE SEQUENCE</scope>
    <source>
        <strain evidence="5">CBS 7876</strain>
    </source>
</reference>
<dbReference type="GO" id="GO:0006694">
    <property type="term" value="P:steroid biosynthetic process"/>
    <property type="evidence" value="ECO:0007669"/>
    <property type="project" value="InterPro"/>
</dbReference>
<dbReference type="InterPro" id="IPR002225">
    <property type="entry name" value="3Beta_OHSteriod_DH/Estase"/>
</dbReference>
<dbReference type="EMBL" id="CP119934">
    <property type="protein sequence ID" value="WFD02162.1"/>
    <property type="molecule type" value="Genomic_DNA"/>
</dbReference>
<dbReference type="EC" id="1.1.1.170" evidence="5"/>
<dbReference type="PANTHER" id="PTHR43245:SF51">
    <property type="entry name" value="SHORT CHAIN DEHYDROGENASE_REDUCTASE FAMILY 42E, MEMBER 2"/>
    <property type="match status" value="1"/>
</dbReference>
<keyword evidence="6" id="KW-1185">Reference proteome</keyword>
<organism evidence="5 6">
    <name type="scientific">Malassezia obtusa</name>
    <dbReference type="NCBI Taxonomy" id="76774"/>
    <lineage>
        <taxon>Eukaryota</taxon>
        <taxon>Fungi</taxon>
        <taxon>Dikarya</taxon>
        <taxon>Basidiomycota</taxon>
        <taxon>Ustilaginomycotina</taxon>
        <taxon>Malasseziomycetes</taxon>
        <taxon>Malasseziales</taxon>
        <taxon>Malasseziaceae</taxon>
        <taxon>Malassezia</taxon>
    </lineage>
</organism>
<dbReference type="AlphaFoldDB" id="A0AAF0IR79"/>
<dbReference type="PANTHER" id="PTHR43245">
    <property type="entry name" value="BIFUNCTIONAL POLYMYXIN RESISTANCE PROTEIN ARNA"/>
    <property type="match status" value="1"/>
</dbReference>
<dbReference type="Proteomes" id="UP001214603">
    <property type="component" value="Chromosome 1"/>
</dbReference>
<keyword evidence="3" id="KW-0812">Transmembrane</keyword>
<dbReference type="Pfam" id="PF01073">
    <property type="entry name" value="3Beta_HSD"/>
    <property type="match status" value="1"/>
</dbReference>
<evidence type="ECO:0000256" key="1">
    <source>
        <dbReference type="ARBA" id="ARBA00009219"/>
    </source>
</evidence>
<dbReference type="SUPFAM" id="SSF51735">
    <property type="entry name" value="NAD(P)-binding Rossmann-fold domains"/>
    <property type="match status" value="1"/>
</dbReference>
<evidence type="ECO:0000313" key="6">
    <source>
        <dbReference type="Proteomes" id="UP001214603"/>
    </source>
</evidence>
<evidence type="ECO:0000256" key="3">
    <source>
        <dbReference type="SAM" id="Phobius"/>
    </source>
</evidence>
<sequence length="475" mass="53029">MSRSAPSHELHFVIGGAGFLGSHIVQALVNRGETAVAVFDLREPASPIAGVHYYEGDLTSSKSVSKALSDAQEDSKNTSYPQRRVVMYHTASPVAGLGPDVYEKVNVQGTHTLLHVAKDPSNRVTKFVFTSSAGVVFSGRDLIYVDERMQYPIKPLDAYNDTKARAEIAVLAANDPEGLLTVSLRPAGIFGEGDRQALPGFFNVLQSGRTHFQIGDNQNLFDWTYAGNVAHAHLLAADALGVVGGPNPRRPREYDSALLLSEHLPHRALGEEEAKLERGVPISTNRQDVPAPAKDYARVHEDRIKDKTHLDERVVFRNRFDHLFHHANPFLASGGNPRPKVHSLAKPKLTAAGEAFFITNGQPIAFWDFPRALWYRYNGHAVPREQLWVLGLQLALILALLAECFSWLTGRPVQFTRYRVTYTACARYYNIEKARRILGYEPLVGMDEAINRSVEWWKKDHPVERKRPNETAKTK</sequence>
<keyword evidence="3" id="KW-0472">Membrane</keyword>